<gene>
    <name evidence="2" type="ORF">TRIVIDRAFT_230775</name>
</gene>
<dbReference type="EMBL" id="ABDF02000051">
    <property type="protein sequence ID" value="EHK21965.1"/>
    <property type="molecule type" value="Genomic_DNA"/>
</dbReference>
<dbReference type="RefSeq" id="XP_013956158.1">
    <property type="nucleotide sequence ID" value="XM_014100683.1"/>
</dbReference>
<feature type="compositionally biased region" description="Polar residues" evidence="1">
    <location>
        <begin position="10"/>
        <end position="20"/>
    </location>
</feature>
<sequence length="306" mass="33952">MTGDNRGDSSRSGAGSTPSQGLMDGERPTIELEDGLFAELSCVSHGVYSKAPKDIDDCALFGSLDDFQCVETPLDPMLSDVDRVGNPSHLPSAMVLPQPSPPLGPDKSLDLASKTDWSGFYFPSPDNAGVGKLAPYRQLASQRMVDCVALVHNLEQHIHSRLVAADEVMRVNKHCVVSILEILEYEETSPSMSLLGLSCLAINHVVTLFEGASDYLLSPSKRHEYPQKRMPTIQFGNFHVDPEEHLSIQCQILLRELQRCGRTAEKLLERLKLVHEDRGNLGVVYSDWLRTIQNRLQTLCENVQKK</sequence>
<feature type="region of interest" description="Disordered" evidence="1">
    <location>
        <begin position="1"/>
        <end position="26"/>
    </location>
</feature>
<proteinExistence type="predicted"/>
<keyword evidence="3" id="KW-1185">Reference proteome</keyword>
<dbReference type="AlphaFoldDB" id="G9MUB5"/>
<dbReference type="VEuPathDB" id="FungiDB:TRIVIDRAFT_230775"/>
<dbReference type="OMA" id="HELEYYI"/>
<evidence type="ECO:0008006" key="4">
    <source>
        <dbReference type="Google" id="ProtNLM"/>
    </source>
</evidence>
<dbReference type="OrthoDB" id="2740448at2759"/>
<protein>
    <recommendedName>
        <fullName evidence="4">Aflatoxin regulatory protein domain-containing protein</fullName>
    </recommendedName>
</protein>
<organism evidence="2 3">
    <name type="scientific">Hypocrea virens (strain Gv29-8 / FGSC 10586)</name>
    <name type="common">Gliocladium virens</name>
    <name type="synonym">Trichoderma virens</name>
    <dbReference type="NCBI Taxonomy" id="413071"/>
    <lineage>
        <taxon>Eukaryota</taxon>
        <taxon>Fungi</taxon>
        <taxon>Dikarya</taxon>
        <taxon>Ascomycota</taxon>
        <taxon>Pezizomycotina</taxon>
        <taxon>Sordariomycetes</taxon>
        <taxon>Hypocreomycetidae</taxon>
        <taxon>Hypocreales</taxon>
        <taxon>Hypocreaceae</taxon>
        <taxon>Trichoderma</taxon>
    </lineage>
</organism>
<name>G9MUB5_HYPVG</name>
<reference evidence="2 3" key="1">
    <citation type="journal article" date="2011" name="Genome Biol.">
        <title>Comparative genome sequence analysis underscores mycoparasitism as the ancestral life style of Trichoderma.</title>
        <authorList>
            <person name="Kubicek C.P."/>
            <person name="Herrera-Estrella A."/>
            <person name="Seidl-Seiboth V."/>
            <person name="Martinez D.A."/>
            <person name="Druzhinina I.S."/>
            <person name="Thon M."/>
            <person name="Zeilinger S."/>
            <person name="Casas-Flores S."/>
            <person name="Horwitz B.A."/>
            <person name="Mukherjee P.K."/>
            <person name="Mukherjee M."/>
            <person name="Kredics L."/>
            <person name="Alcaraz L.D."/>
            <person name="Aerts A."/>
            <person name="Antal Z."/>
            <person name="Atanasova L."/>
            <person name="Cervantes-Badillo M.G."/>
            <person name="Challacombe J."/>
            <person name="Chertkov O."/>
            <person name="McCluskey K."/>
            <person name="Coulpier F."/>
            <person name="Deshpande N."/>
            <person name="von Doehren H."/>
            <person name="Ebbole D.J."/>
            <person name="Esquivel-Naranjo E.U."/>
            <person name="Fekete E."/>
            <person name="Flipphi M."/>
            <person name="Glaser F."/>
            <person name="Gomez-Rodriguez E.Y."/>
            <person name="Gruber S."/>
            <person name="Han C."/>
            <person name="Henrissat B."/>
            <person name="Hermosa R."/>
            <person name="Hernandez-Onate M."/>
            <person name="Karaffa L."/>
            <person name="Kosti I."/>
            <person name="Le Crom S."/>
            <person name="Lindquist E."/>
            <person name="Lucas S."/>
            <person name="Luebeck M."/>
            <person name="Luebeck P.S."/>
            <person name="Margeot A."/>
            <person name="Metz B."/>
            <person name="Misra M."/>
            <person name="Nevalainen H."/>
            <person name="Omann M."/>
            <person name="Packer N."/>
            <person name="Perrone G."/>
            <person name="Uresti-Rivera E.E."/>
            <person name="Salamov A."/>
            <person name="Schmoll M."/>
            <person name="Seiboth B."/>
            <person name="Shapiro H."/>
            <person name="Sukno S."/>
            <person name="Tamayo-Ramos J.A."/>
            <person name="Tisch D."/>
            <person name="Wiest A."/>
            <person name="Wilkinson H.H."/>
            <person name="Zhang M."/>
            <person name="Coutinho P.M."/>
            <person name="Kenerley C.M."/>
            <person name="Monte E."/>
            <person name="Baker S.E."/>
            <person name="Grigoriev I.V."/>
        </authorList>
    </citation>
    <scope>NUCLEOTIDE SEQUENCE [LARGE SCALE GENOMIC DNA]</scope>
    <source>
        <strain evidence="3">Gv29-8 / FGSC 10586</strain>
    </source>
</reference>
<evidence type="ECO:0000313" key="2">
    <source>
        <dbReference type="EMBL" id="EHK21965.1"/>
    </source>
</evidence>
<evidence type="ECO:0000256" key="1">
    <source>
        <dbReference type="SAM" id="MobiDB-lite"/>
    </source>
</evidence>
<dbReference type="HOGENOM" id="CLU_909309_0_0_1"/>
<dbReference type="GeneID" id="25792348"/>
<dbReference type="Proteomes" id="UP000007115">
    <property type="component" value="Unassembled WGS sequence"/>
</dbReference>
<accession>G9MUB5</accession>
<comment type="caution">
    <text evidence="2">The sequence shown here is derived from an EMBL/GenBank/DDBJ whole genome shotgun (WGS) entry which is preliminary data.</text>
</comment>
<dbReference type="InParanoid" id="G9MUB5"/>
<evidence type="ECO:0000313" key="3">
    <source>
        <dbReference type="Proteomes" id="UP000007115"/>
    </source>
</evidence>